<keyword evidence="1" id="KW-1185">Reference proteome</keyword>
<dbReference type="Proteomes" id="UP000036681">
    <property type="component" value="Unplaced"/>
</dbReference>
<proteinExistence type="predicted"/>
<accession>A0A0M3I103</accession>
<evidence type="ECO:0000313" key="2">
    <source>
        <dbReference type="WBParaSite" id="ALUE_0000988901-mRNA-1"/>
    </source>
</evidence>
<reference evidence="2" key="1">
    <citation type="submission" date="2017-02" db="UniProtKB">
        <authorList>
            <consortium name="WormBaseParasite"/>
        </authorList>
    </citation>
    <scope>IDENTIFICATION</scope>
</reference>
<dbReference type="WBParaSite" id="ALUE_0000988901-mRNA-1">
    <property type="protein sequence ID" value="ALUE_0000988901-mRNA-1"/>
    <property type="gene ID" value="ALUE_0000988901"/>
</dbReference>
<dbReference type="AlphaFoldDB" id="A0A0M3I103"/>
<sequence>MKLCDFIAKMEQDKPAETPMMNRCRSGLRVENKENIVAGGHCLRNTRARGGREQKSAINNPTTSVPIATTARRAPKNGRLLVANTPMGPMRLPPMITPKIRDGNGRLLVANTPMGPMRLPPMITPKIRDGNGRLLVANTPMGPMRLPPMITPKIRDGGDLMCRALKPEEVAFSITGTPVLAVNAADNDAQHIAQMLQVDESQLTPETRGVVQGLKTVIRKMHENA</sequence>
<evidence type="ECO:0000313" key="1">
    <source>
        <dbReference type="Proteomes" id="UP000036681"/>
    </source>
</evidence>
<organism evidence="1 2">
    <name type="scientific">Ascaris lumbricoides</name>
    <name type="common">Giant roundworm</name>
    <dbReference type="NCBI Taxonomy" id="6252"/>
    <lineage>
        <taxon>Eukaryota</taxon>
        <taxon>Metazoa</taxon>
        <taxon>Ecdysozoa</taxon>
        <taxon>Nematoda</taxon>
        <taxon>Chromadorea</taxon>
        <taxon>Rhabditida</taxon>
        <taxon>Spirurina</taxon>
        <taxon>Ascaridomorpha</taxon>
        <taxon>Ascaridoidea</taxon>
        <taxon>Ascarididae</taxon>
        <taxon>Ascaris</taxon>
    </lineage>
</organism>
<protein>
    <submittedName>
        <fullName evidence="2">Borealin</fullName>
    </submittedName>
</protein>
<name>A0A0M3I103_ASCLU</name>